<dbReference type="AlphaFoldDB" id="A0A0A9CJS5"/>
<dbReference type="EMBL" id="GBRH01224300">
    <property type="protein sequence ID" value="JAD73595.1"/>
    <property type="molecule type" value="Transcribed_RNA"/>
</dbReference>
<reference evidence="1" key="2">
    <citation type="journal article" date="2015" name="Data Brief">
        <title>Shoot transcriptome of the giant reed, Arundo donax.</title>
        <authorList>
            <person name="Barrero R.A."/>
            <person name="Guerrero F.D."/>
            <person name="Moolhuijzen P."/>
            <person name="Goolsby J.A."/>
            <person name="Tidwell J."/>
            <person name="Bellgard S.E."/>
            <person name="Bellgard M.I."/>
        </authorList>
    </citation>
    <scope>NUCLEOTIDE SEQUENCE</scope>
    <source>
        <tissue evidence="1">Shoot tissue taken approximately 20 cm above the soil surface</tissue>
    </source>
</reference>
<protein>
    <submittedName>
        <fullName evidence="1">Uncharacterized protein</fullName>
    </submittedName>
</protein>
<accession>A0A0A9CJS5</accession>
<reference evidence="1" key="1">
    <citation type="submission" date="2014-09" db="EMBL/GenBank/DDBJ databases">
        <authorList>
            <person name="Magalhaes I.L.F."/>
            <person name="Oliveira U."/>
            <person name="Santos F.R."/>
            <person name="Vidigal T.H.D.A."/>
            <person name="Brescovit A.D."/>
            <person name="Santos A.J."/>
        </authorList>
    </citation>
    <scope>NUCLEOTIDE SEQUENCE</scope>
    <source>
        <tissue evidence="1">Shoot tissue taken approximately 20 cm above the soil surface</tissue>
    </source>
</reference>
<organism evidence="1">
    <name type="scientific">Arundo donax</name>
    <name type="common">Giant reed</name>
    <name type="synonym">Donax arundinaceus</name>
    <dbReference type="NCBI Taxonomy" id="35708"/>
    <lineage>
        <taxon>Eukaryota</taxon>
        <taxon>Viridiplantae</taxon>
        <taxon>Streptophyta</taxon>
        <taxon>Embryophyta</taxon>
        <taxon>Tracheophyta</taxon>
        <taxon>Spermatophyta</taxon>
        <taxon>Magnoliopsida</taxon>
        <taxon>Liliopsida</taxon>
        <taxon>Poales</taxon>
        <taxon>Poaceae</taxon>
        <taxon>PACMAD clade</taxon>
        <taxon>Arundinoideae</taxon>
        <taxon>Arundineae</taxon>
        <taxon>Arundo</taxon>
    </lineage>
</organism>
<name>A0A0A9CJS5_ARUDO</name>
<sequence>MLLVNDHTFGSNTNHIRDYATMVAPERRVGDLHFVSQCILNCFGN</sequence>
<proteinExistence type="predicted"/>
<evidence type="ECO:0000313" key="1">
    <source>
        <dbReference type="EMBL" id="JAD73595.1"/>
    </source>
</evidence>